<feature type="transmembrane region" description="Helical" evidence="1">
    <location>
        <begin position="61"/>
        <end position="83"/>
    </location>
</feature>
<feature type="transmembrane region" description="Helical" evidence="1">
    <location>
        <begin position="29"/>
        <end position="49"/>
    </location>
</feature>
<dbReference type="GO" id="GO:0015661">
    <property type="term" value="F:L-lysine efflux transmembrane transporter activity"/>
    <property type="evidence" value="ECO:0007669"/>
    <property type="project" value="InterPro"/>
</dbReference>
<feature type="transmembrane region" description="Helical" evidence="1">
    <location>
        <begin position="172"/>
        <end position="192"/>
    </location>
</feature>
<comment type="caution">
    <text evidence="2">The sequence shown here is derived from an EMBL/GenBank/DDBJ whole genome shotgun (WGS) entry which is preliminary data.</text>
</comment>
<keyword evidence="1" id="KW-0812">Transmembrane</keyword>
<organism evidence="2 3">
    <name type="scientific">Haemophilus paraphrohaemolyticus</name>
    <dbReference type="NCBI Taxonomy" id="736"/>
    <lineage>
        <taxon>Bacteria</taxon>
        <taxon>Pseudomonadati</taxon>
        <taxon>Pseudomonadota</taxon>
        <taxon>Gammaproteobacteria</taxon>
        <taxon>Pasteurellales</taxon>
        <taxon>Pasteurellaceae</taxon>
        <taxon>Haemophilus</taxon>
    </lineage>
</organism>
<gene>
    <name evidence="2" type="ORF">DPV92_02905</name>
</gene>
<feature type="transmembrane region" description="Helical" evidence="1">
    <location>
        <begin position="103"/>
        <end position="125"/>
    </location>
</feature>
<dbReference type="RefSeq" id="WP_111353606.1">
    <property type="nucleotide sequence ID" value="NZ_QEQF01000002.1"/>
</dbReference>
<reference evidence="2 3" key="1">
    <citation type="submission" date="2018-05" db="EMBL/GenBank/DDBJ databases">
        <title>Draft Genome Sequences for a Diverse set of 7 Haemophilus Species.</title>
        <authorList>
            <person name="Nichols M."/>
            <person name="Topaz N."/>
            <person name="Wang X."/>
            <person name="Wang X."/>
            <person name="Boxrud D."/>
        </authorList>
    </citation>
    <scope>NUCLEOTIDE SEQUENCE [LARGE SCALE GENOMIC DNA]</scope>
    <source>
        <strain evidence="2 3">C2014016342</strain>
    </source>
</reference>
<dbReference type="Pfam" id="PF03956">
    <property type="entry name" value="Lys_export"/>
    <property type="match status" value="1"/>
</dbReference>
<protein>
    <submittedName>
        <fullName evidence="2">Lysine exporter LysO family protein</fullName>
    </submittedName>
</protein>
<dbReference type="PANTHER" id="PTHR35804">
    <property type="entry name" value="LYSINE EXPORTER LYSO"/>
    <property type="match status" value="1"/>
</dbReference>
<keyword evidence="1" id="KW-0472">Membrane</keyword>
<dbReference type="EMBL" id="QEQF01000002">
    <property type="protein sequence ID" value="RDF11221.1"/>
    <property type="molecule type" value="Genomic_DNA"/>
</dbReference>
<evidence type="ECO:0000313" key="3">
    <source>
        <dbReference type="Proteomes" id="UP000253945"/>
    </source>
</evidence>
<keyword evidence="1" id="KW-1133">Transmembrane helix</keyword>
<dbReference type="InterPro" id="IPR005642">
    <property type="entry name" value="LysO"/>
</dbReference>
<keyword evidence="3" id="KW-1185">Reference proteome</keyword>
<dbReference type="AlphaFoldDB" id="A0A369ZSK2"/>
<accession>A0A369ZSK2</accession>
<proteinExistence type="predicted"/>
<dbReference type="STRING" id="736.B0184_10325"/>
<dbReference type="GO" id="GO:0005886">
    <property type="term" value="C:plasma membrane"/>
    <property type="evidence" value="ECO:0007669"/>
    <property type="project" value="TreeGrafter"/>
</dbReference>
<evidence type="ECO:0000313" key="2">
    <source>
        <dbReference type="EMBL" id="RDF11221.1"/>
    </source>
</evidence>
<evidence type="ECO:0000256" key="1">
    <source>
        <dbReference type="SAM" id="Phobius"/>
    </source>
</evidence>
<name>A0A369ZSK2_9PAST</name>
<feature type="transmembrane region" description="Helical" evidence="1">
    <location>
        <begin position="280"/>
        <end position="301"/>
    </location>
</feature>
<sequence length="302" mass="32775">MLYGLAIVLIPLILGYFSRISHPTILHWVNRIVSLCLYLILLVIGVSLGQLDNIIEKLPQIGSAAFVLSLSIHACNVVSLAIYDKWHPMVREAVAQDELPSRLAQLMMSLKLIGVTILGGLFGFLTKDFFMFPSHASSVVLVVMILGVGIQLRNSGIPLREVFLNKQGIQTSIVFMVSSLIGGVIAAWWLDFPAIKGLAYASAFGWYSLSSVLVHDAWGALYGSIAFFNDLSREILCLFMIPFFMRNFPSTAVGLGGATSLDCTLPIIQKSGGMQVVPLAISFGFIVNLAAPLLLAIFIGLS</sequence>
<feature type="transmembrane region" description="Helical" evidence="1">
    <location>
        <begin position="132"/>
        <end position="152"/>
    </location>
</feature>
<feature type="transmembrane region" description="Helical" evidence="1">
    <location>
        <begin position="204"/>
        <end position="228"/>
    </location>
</feature>
<dbReference type="Proteomes" id="UP000253945">
    <property type="component" value="Unassembled WGS sequence"/>
</dbReference>
<dbReference type="PANTHER" id="PTHR35804:SF1">
    <property type="entry name" value="LYSINE EXPORTER LYSO"/>
    <property type="match status" value="1"/>
</dbReference>